<evidence type="ECO:0000313" key="10">
    <source>
        <dbReference type="Proteomes" id="UP000472261"/>
    </source>
</evidence>
<evidence type="ECO:0000256" key="5">
    <source>
        <dbReference type="ARBA" id="ARBA00023136"/>
    </source>
</evidence>
<keyword evidence="3" id="KW-0732">Signal</keyword>
<keyword evidence="4 7" id="KW-1133">Transmembrane helix</keyword>
<evidence type="ECO:0000256" key="1">
    <source>
        <dbReference type="ARBA" id="ARBA00004479"/>
    </source>
</evidence>
<keyword evidence="10" id="KW-1185">Reference proteome</keyword>
<dbReference type="AlphaFoldDB" id="A0A669QT50"/>
<proteinExistence type="predicted"/>
<name>A0A669QT50_PHACC</name>
<keyword evidence="2 7" id="KW-0812">Transmembrane</keyword>
<reference evidence="9" key="1">
    <citation type="submission" date="2025-08" db="UniProtKB">
        <authorList>
            <consortium name="Ensembl"/>
        </authorList>
    </citation>
    <scope>IDENTIFICATION</scope>
</reference>
<comment type="subcellular location">
    <subcellularLocation>
        <location evidence="1">Membrane</location>
        <topology evidence="1">Single-pass type I membrane protein</topology>
    </subcellularLocation>
</comment>
<protein>
    <submittedName>
        <fullName evidence="9">Adherens junctions associated protein 1</fullName>
    </submittedName>
</protein>
<dbReference type="GO" id="GO:0005912">
    <property type="term" value="C:adherens junction"/>
    <property type="evidence" value="ECO:0007669"/>
    <property type="project" value="TreeGrafter"/>
</dbReference>
<reference evidence="9" key="2">
    <citation type="submission" date="2025-09" db="UniProtKB">
        <authorList>
            <consortium name="Ensembl"/>
        </authorList>
    </citation>
    <scope>IDENTIFICATION</scope>
</reference>
<dbReference type="GO" id="GO:0009898">
    <property type="term" value="C:cytoplasmic side of plasma membrane"/>
    <property type="evidence" value="ECO:0007669"/>
    <property type="project" value="TreeGrafter"/>
</dbReference>
<evidence type="ECO:0000313" key="9">
    <source>
        <dbReference type="Ensembl" id="ENSPCLP00000023949.1"/>
    </source>
</evidence>
<dbReference type="InterPro" id="IPR029198">
    <property type="entry name" value="AJAP1_PANP_C"/>
</dbReference>
<dbReference type="PANTHER" id="PTHR32422:SF0">
    <property type="entry name" value="ADHERENS JUNCTION-ASSOCIATED PROTEIN 1"/>
    <property type="match status" value="1"/>
</dbReference>
<evidence type="ECO:0000256" key="7">
    <source>
        <dbReference type="SAM" id="Phobius"/>
    </source>
</evidence>
<feature type="region of interest" description="Disordered" evidence="6">
    <location>
        <begin position="208"/>
        <end position="242"/>
    </location>
</feature>
<evidence type="ECO:0000256" key="6">
    <source>
        <dbReference type="SAM" id="MobiDB-lite"/>
    </source>
</evidence>
<feature type="region of interest" description="Disordered" evidence="6">
    <location>
        <begin position="303"/>
        <end position="351"/>
    </location>
</feature>
<dbReference type="GO" id="GO:0044291">
    <property type="term" value="C:cell-cell contact zone"/>
    <property type="evidence" value="ECO:0007669"/>
    <property type="project" value="TreeGrafter"/>
</dbReference>
<organism evidence="9 10">
    <name type="scientific">Phasianus colchicus</name>
    <name type="common">Common pheasant</name>
    <dbReference type="NCBI Taxonomy" id="9054"/>
    <lineage>
        <taxon>Eukaryota</taxon>
        <taxon>Metazoa</taxon>
        <taxon>Chordata</taxon>
        <taxon>Craniata</taxon>
        <taxon>Vertebrata</taxon>
        <taxon>Euteleostomi</taxon>
        <taxon>Archelosauria</taxon>
        <taxon>Archosauria</taxon>
        <taxon>Dinosauria</taxon>
        <taxon>Saurischia</taxon>
        <taxon>Theropoda</taxon>
        <taxon>Coelurosauria</taxon>
        <taxon>Aves</taxon>
        <taxon>Neognathae</taxon>
        <taxon>Galloanserae</taxon>
        <taxon>Galliformes</taxon>
        <taxon>Phasianidae</taxon>
        <taxon>Phasianinae</taxon>
        <taxon>Phasianus</taxon>
    </lineage>
</organism>
<sequence length="488" mass="52143">MEWLVLEWCCYGSLGRRGPAARAAPCFVTSGTCRTWGLELGAASHSPPSCYGVRERGCSQQSPGTPAASSTAASPAPLCAHRLRCLGDGNSHTLLFILKDTFSSVVAKPSKDRMAWHTKSQRGNQALSSRPAASFWGRASPWGAQDDARGVTAPRWHCSKPGSGCPLGSHAWMLIAMFHLAMDLASCEPAGTRLSPRSAQRHRLPRGVLWSTGGSEEPRRPSPPWPCAPRARRPPPVPLPRARRQLRGRGFAPRDGRPTALPEVIVWGPTGEEDSLESSTLPSIFTTAATTTITTTTAATTAATTVATVPTPSSPAPTPGIEEPRGRPSTSEPAAGHSSGGKDARPPRGLGDTAGLAVHQIITITVSLIMVIAALITTLVLKNCCAQSGAARRNGHQRKITQQEESCQNLTDFTPARVPSSLDIFTAYNETLQCSHECVRTPVPVYTEEALHSPGDYKATFNGNRPSSSDRHLIPVAFVSEKWFEISC</sequence>
<feature type="transmembrane region" description="Helical" evidence="7">
    <location>
        <begin position="361"/>
        <end position="381"/>
    </location>
</feature>
<dbReference type="PANTHER" id="PTHR32422">
    <property type="entry name" value="ADHERENS JUNCTION-ASSOCIATED PROTEIN 1"/>
    <property type="match status" value="1"/>
</dbReference>
<dbReference type="Proteomes" id="UP000472261">
    <property type="component" value="Unplaced"/>
</dbReference>
<evidence type="ECO:0000256" key="3">
    <source>
        <dbReference type="ARBA" id="ARBA00022729"/>
    </source>
</evidence>
<dbReference type="Pfam" id="PF15298">
    <property type="entry name" value="AJAP1_PANP_C"/>
    <property type="match status" value="1"/>
</dbReference>
<accession>A0A669QT50</accession>
<dbReference type="InterPro" id="IPR039239">
    <property type="entry name" value="AJAP1"/>
</dbReference>
<dbReference type="Ensembl" id="ENSPCLT00000033274.1">
    <property type="protein sequence ID" value="ENSPCLP00000023949.1"/>
    <property type="gene ID" value="ENSPCLG00000021127.1"/>
</dbReference>
<evidence type="ECO:0000259" key="8">
    <source>
        <dbReference type="Pfam" id="PF15298"/>
    </source>
</evidence>
<dbReference type="GO" id="GO:0008013">
    <property type="term" value="F:beta-catenin binding"/>
    <property type="evidence" value="ECO:0007669"/>
    <property type="project" value="TreeGrafter"/>
</dbReference>
<evidence type="ECO:0000256" key="2">
    <source>
        <dbReference type="ARBA" id="ARBA00022692"/>
    </source>
</evidence>
<feature type="domain" description="AJAP1/PANP C-terminal" evidence="8">
    <location>
        <begin position="265"/>
        <end position="465"/>
    </location>
</feature>
<keyword evidence="5 7" id="KW-0472">Membrane</keyword>
<evidence type="ECO:0000256" key="4">
    <source>
        <dbReference type="ARBA" id="ARBA00022989"/>
    </source>
</evidence>